<dbReference type="Proteomes" id="UP000830671">
    <property type="component" value="Chromosome 2"/>
</dbReference>
<organism evidence="2 3">
    <name type="scientific">Colletotrichum lupini</name>
    <dbReference type="NCBI Taxonomy" id="145971"/>
    <lineage>
        <taxon>Eukaryota</taxon>
        <taxon>Fungi</taxon>
        <taxon>Dikarya</taxon>
        <taxon>Ascomycota</taxon>
        <taxon>Pezizomycotina</taxon>
        <taxon>Sordariomycetes</taxon>
        <taxon>Hypocreomycetidae</taxon>
        <taxon>Glomerellales</taxon>
        <taxon>Glomerellaceae</taxon>
        <taxon>Colletotrichum</taxon>
        <taxon>Colletotrichum acutatum species complex</taxon>
    </lineage>
</organism>
<reference evidence="2" key="1">
    <citation type="journal article" date="2021" name="Mol. Plant Microbe Interact.">
        <title>Complete Genome Sequence of the Plant-Pathogenic Fungus Colletotrichum lupini.</title>
        <authorList>
            <person name="Baroncelli R."/>
            <person name="Pensec F."/>
            <person name="Da Lio D."/>
            <person name="Boufleur T."/>
            <person name="Vicente I."/>
            <person name="Sarrocco S."/>
            <person name="Picot A."/>
            <person name="Baraldi E."/>
            <person name="Sukno S."/>
            <person name="Thon M."/>
            <person name="Le Floch G."/>
        </authorList>
    </citation>
    <scope>NUCLEOTIDE SEQUENCE</scope>
    <source>
        <strain evidence="2">IMI 504893</strain>
    </source>
</reference>
<gene>
    <name evidence="2" type="ORF">CLUP02_03136</name>
</gene>
<evidence type="ECO:0000256" key="1">
    <source>
        <dbReference type="SAM" id="MobiDB-lite"/>
    </source>
</evidence>
<dbReference type="RefSeq" id="XP_049139306.1">
    <property type="nucleotide sequence ID" value="XM_049282163.1"/>
</dbReference>
<dbReference type="AlphaFoldDB" id="A0A9Q8SHT6"/>
<keyword evidence="3" id="KW-1185">Reference proteome</keyword>
<feature type="region of interest" description="Disordered" evidence="1">
    <location>
        <begin position="29"/>
        <end position="49"/>
    </location>
</feature>
<protein>
    <submittedName>
        <fullName evidence="2">Uncharacterized protein</fullName>
    </submittedName>
</protein>
<dbReference type="KEGG" id="clup:CLUP02_03136"/>
<sequence>MTCGKSLPNHKSNMRRHRVTCGCAALVQPSDSAGGNGTDTPTTATTNATGTPVFDDSFYMFIDFNNAYGSMNGNPSGPF</sequence>
<proteinExistence type="predicted"/>
<dbReference type="GeneID" id="73337173"/>
<evidence type="ECO:0000313" key="2">
    <source>
        <dbReference type="EMBL" id="UQC77667.1"/>
    </source>
</evidence>
<name>A0A9Q8SHT6_9PEZI</name>
<accession>A0A9Q8SHT6</accession>
<dbReference type="EMBL" id="CP019474">
    <property type="protein sequence ID" value="UQC77667.1"/>
    <property type="molecule type" value="Genomic_DNA"/>
</dbReference>
<feature type="compositionally biased region" description="Low complexity" evidence="1">
    <location>
        <begin position="38"/>
        <end position="49"/>
    </location>
</feature>
<evidence type="ECO:0000313" key="3">
    <source>
        <dbReference type="Proteomes" id="UP000830671"/>
    </source>
</evidence>